<proteinExistence type="predicted"/>
<dbReference type="Proteomes" id="UP000023152">
    <property type="component" value="Unassembled WGS sequence"/>
</dbReference>
<protein>
    <recommendedName>
        <fullName evidence="4">EF-hand domain-containing protein</fullName>
    </recommendedName>
</protein>
<evidence type="ECO:0000313" key="2">
    <source>
        <dbReference type="EMBL" id="ETO30671.1"/>
    </source>
</evidence>
<reference evidence="2 3" key="1">
    <citation type="journal article" date="2013" name="Curr. Biol.">
        <title>The Genome of the Foraminiferan Reticulomyxa filosa.</title>
        <authorList>
            <person name="Glockner G."/>
            <person name="Hulsmann N."/>
            <person name="Schleicher M."/>
            <person name="Noegel A.A."/>
            <person name="Eichinger L."/>
            <person name="Gallinger C."/>
            <person name="Pawlowski J."/>
            <person name="Sierra R."/>
            <person name="Euteneuer U."/>
            <person name="Pillet L."/>
            <person name="Moustafa A."/>
            <person name="Platzer M."/>
            <person name="Groth M."/>
            <person name="Szafranski K."/>
            <person name="Schliwa M."/>
        </authorList>
    </citation>
    <scope>NUCLEOTIDE SEQUENCE [LARGE SCALE GENOMIC DNA]</scope>
</reference>
<dbReference type="EMBL" id="ASPP01005367">
    <property type="protein sequence ID" value="ETO30671.1"/>
    <property type="molecule type" value="Genomic_DNA"/>
</dbReference>
<gene>
    <name evidence="2" type="ORF">RFI_06448</name>
</gene>
<dbReference type="AlphaFoldDB" id="X6NXD7"/>
<feature type="compositionally biased region" description="Basic and acidic residues" evidence="1">
    <location>
        <begin position="383"/>
        <end position="394"/>
    </location>
</feature>
<keyword evidence="3" id="KW-1185">Reference proteome</keyword>
<accession>X6NXD7</accession>
<dbReference type="OMA" id="RISKMEW"/>
<feature type="region of interest" description="Disordered" evidence="1">
    <location>
        <begin position="383"/>
        <end position="430"/>
    </location>
</feature>
<evidence type="ECO:0008006" key="4">
    <source>
        <dbReference type="Google" id="ProtNLM"/>
    </source>
</evidence>
<organism evidence="2 3">
    <name type="scientific">Reticulomyxa filosa</name>
    <dbReference type="NCBI Taxonomy" id="46433"/>
    <lineage>
        <taxon>Eukaryota</taxon>
        <taxon>Sar</taxon>
        <taxon>Rhizaria</taxon>
        <taxon>Retaria</taxon>
        <taxon>Foraminifera</taxon>
        <taxon>Monothalamids</taxon>
        <taxon>Reticulomyxidae</taxon>
        <taxon>Reticulomyxa</taxon>
    </lineage>
</organism>
<evidence type="ECO:0000313" key="3">
    <source>
        <dbReference type="Proteomes" id="UP000023152"/>
    </source>
</evidence>
<comment type="caution">
    <text evidence="2">The sequence shown here is derived from an EMBL/GenBank/DDBJ whole genome shotgun (WGS) entry which is preliminary data.</text>
</comment>
<name>X6NXD7_RETFI</name>
<sequence>MSQSASTEAIYNNRSGASSVALISSLIAAETSLNGVTEENARKLFDLYTIEEYSEQLQPPDVRKLLFDTMEAFDWPLVVPDEALDAVFEEMSLNEKSGITWVEFKSFLVFLQEKPFHKLLQLITQGFSKEELSVARSVAMDPIQPVENPSFERSPFQQAAEKILGDKTTQVYVYFLGGGSVLALGIGDFETTLAETKVEDAEIGGTLYRVKTQSFDSEKDMFPPIQRAGGFSSKVARKLADSYVVTKQWDQQHLKIGQRTANLTKLAKQKWQTFDAKFKVQQKVDNATKTTVDAVKAFNEKHQISRKLSETAKNLDEKFDITAKVDKIKSSEKVQKVSNKVSQLLETFDQISKETKQVWHYICLWLFVFFILVNEKEAEYYQTEEHKEDDKEQSNETNDNESEKTTHEISSSTNGYGEKTEDAIVNEVEI</sequence>
<evidence type="ECO:0000256" key="1">
    <source>
        <dbReference type="SAM" id="MobiDB-lite"/>
    </source>
</evidence>